<evidence type="ECO:0000313" key="1">
    <source>
        <dbReference type="EMBL" id="GAG12154.1"/>
    </source>
</evidence>
<reference evidence="1" key="1">
    <citation type="journal article" date="2014" name="Front. Microbiol.">
        <title>High frequency of phylogenetically diverse reductive dehalogenase-homologous genes in deep subseafloor sedimentary metagenomes.</title>
        <authorList>
            <person name="Kawai M."/>
            <person name="Futagami T."/>
            <person name="Toyoda A."/>
            <person name="Takaki Y."/>
            <person name="Nishi S."/>
            <person name="Hori S."/>
            <person name="Arai W."/>
            <person name="Tsubouchi T."/>
            <person name="Morono Y."/>
            <person name="Uchiyama I."/>
            <person name="Ito T."/>
            <person name="Fujiyama A."/>
            <person name="Inagaki F."/>
            <person name="Takami H."/>
        </authorList>
    </citation>
    <scope>NUCLEOTIDE SEQUENCE</scope>
    <source>
        <strain evidence="1">Expedition CK06-06</strain>
    </source>
</reference>
<dbReference type="EMBL" id="BARS01020863">
    <property type="protein sequence ID" value="GAG12154.1"/>
    <property type="molecule type" value="Genomic_DNA"/>
</dbReference>
<organism evidence="1">
    <name type="scientific">marine sediment metagenome</name>
    <dbReference type="NCBI Taxonomy" id="412755"/>
    <lineage>
        <taxon>unclassified sequences</taxon>
        <taxon>metagenomes</taxon>
        <taxon>ecological metagenomes</taxon>
    </lineage>
</organism>
<proteinExistence type="predicted"/>
<name>X0V224_9ZZZZ</name>
<comment type="caution">
    <text evidence="1">The sequence shown here is derived from an EMBL/GenBank/DDBJ whole genome shotgun (WGS) entry which is preliminary data.</text>
</comment>
<protein>
    <submittedName>
        <fullName evidence="1">Uncharacterized protein</fullName>
    </submittedName>
</protein>
<dbReference type="AlphaFoldDB" id="X0V224"/>
<sequence>REGEEGEIPGEEKQRKSNILTGQIVIYLVRALPGRERVLLFINRGKAPLFYKKQYQK</sequence>
<accession>X0V224</accession>
<feature type="non-terminal residue" evidence="1">
    <location>
        <position position="1"/>
    </location>
</feature>
<gene>
    <name evidence="1" type="ORF">S01H1_33594</name>
</gene>